<organism evidence="4">
    <name type="scientific">Rodentolepis nana</name>
    <name type="common">Dwarf tapeworm</name>
    <name type="synonym">Hymenolepis nana</name>
    <dbReference type="NCBI Taxonomy" id="102285"/>
    <lineage>
        <taxon>Eukaryota</taxon>
        <taxon>Metazoa</taxon>
        <taxon>Spiralia</taxon>
        <taxon>Lophotrochozoa</taxon>
        <taxon>Platyhelminthes</taxon>
        <taxon>Cestoda</taxon>
        <taxon>Eucestoda</taxon>
        <taxon>Cyclophyllidea</taxon>
        <taxon>Hymenolepididae</taxon>
        <taxon>Rodentolepis</taxon>
    </lineage>
</organism>
<keyword evidence="3" id="KW-1185">Reference proteome</keyword>
<name>A0A0R3T671_RODNA</name>
<reference evidence="2 3" key="2">
    <citation type="submission" date="2018-11" db="EMBL/GenBank/DDBJ databases">
        <authorList>
            <consortium name="Pathogen Informatics"/>
        </authorList>
    </citation>
    <scope>NUCLEOTIDE SEQUENCE [LARGE SCALE GENOMIC DNA]</scope>
</reference>
<sequence length="74" mass="8317">MVIGSWSGVNGMSSEPPRRLKQEGPKCCALIFSTRLPVLFSQTFTDQVLYNQVLQPDLFHQQLITFSAQLTKMG</sequence>
<feature type="region of interest" description="Disordered" evidence="1">
    <location>
        <begin position="1"/>
        <end position="22"/>
    </location>
</feature>
<gene>
    <name evidence="2" type="ORF">HNAJ_LOCUS2558</name>
</gene>
<evidence type="ECO:0000313" key="2">
    <source>
        <dbReference type="EMBL" id="VDN98417.1"/>
    </source>
</evidence>
<evidence type="ECO:0000313" key="3">
    <source>
        <dbReference type="Proteomes" id="UP000278807"/>
    </source>
</evidence>
<dbReference type="Proteomes" id="UP000278807">
    <property type="component" value="Unassembled WGS sequence"/>
</dbReference>
<accession>A0A0R3T671</accession>
<protein>
    <submittedName>
        <fullName evidence="2 4">Uncharacterized protein</fullName>
    </submittedName>
</protein>
<dbReference type="WBParaSite" id="HNAJ_0000255901-mRNA-1">
    <property type="protein sequence ID" value="HNAJ_0000255901-mRNA-1"/>
    <property type="gene ID" value="HNAJ_0000255901"/>
</dbReference>
<proteinExistence type="predicted"/>
<reference evidence="4" key="1">
    <citation type="submission" date="2017-02" db="UniProtKB">
        <authorList>
            <consortium name="WormBaseParasite"/>
        </authorList>
    </citation>
    <scope>IDENTIFICATION</scope>
</reference>
<evidence type="ECO:0000313" key="4">
    <source>
        <dbReference type="WBParaSite" id="HNAJ_0000255901-mRNA-1"/>
    </source>
</evidence>
<dbReference type="EMBL" id="UZAE01001275">
    <property type="protein sequence ID" value="VDN98417.1"/>
    <property type="molecule type" value="Genomic_DNA"/>
</dbReference>
<evidence type="ECO:0000256" key="1">
    <source>
        <dbReference type="SAM" id="MobiDB-lite"/>
    </source>
</evidence>
<dbReference type="AlphaFoldDB" id="A0A0R3T671"/>